<dbReference type="OrthoDB" id="252709at2"/>
<gene>
    <name evidence="6" type="primary">resA_1</name>
    <name evidence="6" type="ORF">HG15A2_06770</name>
</gene>
<evidence type="ECO:0000313" key="7">
    <source>
        <dbReference type="Proteomes" id="UP000319852"/>
    </source>
</evidence>
<organism evidence="6 7">
    <name type="scientific">Adhaeretor mobilis</name>
    <dbReference type="NCBI Taxonomy" id="1930276"/>
    <lineage>
        <taxon>Bacteria</taxon>
        <taxon>Pseudomonadati</taxon>
        <taxon>Planctomycetota</taxon>
        <taxon>Planctomycetia</taxon>
        <taxon>Pirellulales</taxon>
        <taxon>Lacipirellulaceae</taxon>
        <taxon>Adhaeretor</taxon>
    </lineage>
</organism>
<evidence type="ECO:0000256" key="2">
    <source>
        <dbReference type="ARBA" id="ARBA00022748"/>
    </source>
</evidence>
<feature type="chain" id="PRO_5021900943" evidence="4">
    <location>
        <begin position="25"/>
        <end position="417"/>
    </location>
</feature>
<dbReference type="PANTHER" id="PTHR42852:SF13">
    <property type="entry name" value="PROTEIN DIPZ"/>
    <property type="match status" value="1"/>
</dbReference>
<keyword evidence="4" id="KW-0732">Signal</keyword>
<dbReference type="RefSeq" id="WP_145057775.1">
    <property type="nucleotide sequence ID" value="NZ_CP036263.1"/>
</dbReference>
<dbReference type="InterPro" id="IPR050553">
    <property type="entry name" value="Thioredoxin_ResA/DsbE_sf"/>
</dbReference>
<dbReference type="Pfam" id="PF08534">
    <property type="entry name" value="Redoxin"/>
    <property type="match status" value="1"/>
</dbReference>
<evidence type="ECO:0000256" key="1">
    <source>
        <dbReference type="ARBA" id="ARBA00004196"/>
    </source>
</evidence>
<proteinExistence type="predicted"/>
<comment type="subcellular location">
    <subcellularLocation>
        <location evidence="1">Cell envelope</location>
    </subcellularLocation>
</comment>
<keyword evidence="2" id="KW-0201">Cytochrome c-type biogenesis</keyword>
<dbReference type="EMBL" id="CP036263">
    <property type="protein sequence ID" value="QDS97416.1"/>
    <property type="molecule type" value="Genomic_DNA"/>
</dbReference>
<keyword evidence="3" id="KW-0676">Redox-active center</keyword>
<dbReference type="GO" id="GO:0030313">
    <property type="term" value="C:cell envelope"/>
    <property type="evidence" value="ECO:0007669"/>
    <property type="project" value="UniProtKB-SubCell"/>
</dbReference>
<dbReference type="InterPro" id="IPR013766">
    <property type="entry name" value="Thioredoxin_domain"/>
</dbReference>
<evidence type="ECO:0000313" key="6">
    <source>
        <dbReference type="EMBL" id="QDS97416.1"/>
    </source>
</evidence>
<evidence type="ECO:0000256" key="3">
    <source>
        <dbReference type="ARBA" id="ARBA00023284"/>
    </source>
</evidence>
<dbReference type="InterPro" id="IPR017937">
    <property type="entry name" value="Thioredoxin_CS"/>
</dbReference>
<evidence type="ECO:0000259" key="5">
    <source>
        <dbReference type="PROSITE" id="PS51352"/>
    </source>
</evidence>
<dbReference type="KEGG" id="amob:HG15A2_06770"/>
<dbReference type="PROSITE" id="PS51352">
    <property type="entry name" value="THIOREDOXIN_2"/>
    <property type="match status" value="1"/>
</dbReference>
<reference evidence="6 7" key="1">
    <citation type="submission" date="2019-02" db="EMBL/GenBank/DDBJ databases">
        <title>Deep-cultivation of Planctomycetes and their phenomic and genomic characterization uncovers novel biology.</title>
        <authorList>
            <person name="Wiegand S."/>
            <person name="Jogler M."/>
            <person name="Boedeker C."/>
            <person name="Pinto D."/>
            <person name="Vollmers J."/>
            <person name="Rivas-Marin E."/>
            <person name="Kohn T."/>
            <person name="Peeters S.H."/>
            <person name="Heuer A."/>
            <person name="Rast P."/>
            <person name="Oberbeckmann S."/>
            <person name="Bunk B."/>
            <person name="Jeske O."/>
            <person name="Meyerdierks A."/>
            <person name="Storesund J.E."/>
            <person name="Kallscheuer N."/>
            <person name="Luecker S."/>
            <person name="Lage O.M."/>
            <person name="Pohl T."/>
            <person name="Merkel B.J."/>
            <person name="Hornburger P."/>
            <person name="Mueller R.-W."/>
            <person name="Bruemmer F."/>
            <person name="Labrenz M."/>
            <person name="Spormann A.M."/>
            <person name="Op den Camp H."/>
            <person name="Overmann J."/>
            <person name="Amann R."/>
            <person name="Jetten M.S.M."/>
            <person name="Mascher T."/>
            <person name="Medema M.H."/>
            <person name="Devos D.P."/>
            <person name="Kaster A.-K."/>
            <person name="Ovreas L."/>
            <person name="Rohde M."/>
            <person name="Galperin M.Y."/>
            <person name="Jogler C."/>
        </authorList>
    </citation>
    <scope>NUCLEOTIDE SEQUENCE [LARGE SCALE GENOMIC DNA]</scope>
    <source>
        <strain evidence="6 7">HG15A2</strain>
    </source>
</reference>
<sequence length="417" mass="46311" precursor="true">MSFSAVKPLRTLSTLLLLASSTQAAETTAQSQAEPEISKQAVELFKSPQGDLAAKLNFIDELVTRQPPEGDQRQQLAHQRKVARSVVATATEALEEKPTGEQAVQTHFFLLQGLSVLRQLEEPKIEAELSKAIEAACKHKSSEVAGIGMKFFIEDAYDRWPTLREEGRKSVVAKITNHLITANLAPQHVMVAINVADFVAVSGDTKLATELIEATLPKFKDAESPEIREQAKVLEGIQRRINLPGKSLKLTGRRLGKEEEGEKFDWGKYRGKVVLIDFWASWCGPCRAELPNVSRLYRAYHDKGFEVVGINLDNKPEQARKFIAEKRLPWATLYSFEKSKRGWSDPRAVEFGVTGIPFAILIDRDGNVIDTHAREQHLVDLLRDQLGEPLASLEAAPKAMTAAKVKLDDSVQPVSSE</sequence>
<dbReference type="Gene3D" id="3.40.30.10">
    <property type="entry name" value="Glutaredoxin"/>
    <property type="match status" value="1"/>
</dbReference>
<dbReference type="GO" id="GO:0017004">
    <property type="term" value="P:cytochrome complex assembly"/>
    <property type="evidence" value="ECO:0007669"/>
    <property type="project" value="UniProtKB-KW"/>
</dbReference>
<accession>A0A517MRC1</accession>
<feature type="domain" description="Thioredoxin" evidence="5">
    <location>
        <begin position="205"/>
        <end position="402"/>
    </location>
</feature>
<dbReference type="GO" id="GO:0016491">
    <property type="term" value="F:oxidoreductase activity"/>
    <property type="evidence" value="ECO:0007669"/>
    <property type="project" value="InterPro"/>
</dbReference>
<dbReference type="InterPro" id="IPR036249">
    <property type="entry name" value="Thioredoxin-like_sf"/>
</dbReference>
<dbReference type="SUPFAM" id="SSF52833">
    <property type="entry name" value="Thioredoxin-like"/>
    <property type="match status" value="1"/>
</dbReference>
<keyword evidence="7" id="KW-1185">Reference proteome</keyword>
<dbReference type="InterPro" id="IPR013740">
    <property type="entry name" value="Redoxin"/>
</dbReference>
<feature type="signal peptide" evidence="4">
    <location>
        <begin position="1"/>
        <end position="24"/>
    </location>
</feature>
<dbReference type="AlphaFoldDB" id="A0A517MRC1"/>
<dbReference type="PROSITE" id="PS00194">
    <property type="entry name" value="THIOREDOXIN_1"/>
    <property type="match status" value="1"/>
</dbReference>
<evidence type="ECO:0000256" key="4">
    <source>
        <dbReference type="SAM" id="SignalP"/>
    </source>
</evidence>
<dbReference type="Proteomes" id="UP000319852">
    <property type="component" value="Chromosome"/>
</dbReference>
<protein>
    <submittedName>
        <fullName evidence="6">Thiol-disulfide oxidoreductase ResA</fullName>
    </submittedName>
</protein>
<dbReference type="PANTHER" id="PTHR42852">
    <property type="entry name" value="THIOL:DISULFIDE INTERCHANGE PROTEIN DSBE"/>
    <property type="match status" value="1"/>
</dbReference>
<dbReference type="CDD" id="cd02966">
    <property type="entry name" value="TlpA_like_family"/>
    <property type="match status" value="1"/>
</dbReference>
<name>A0A517MRC1_9BACT</name>